<dbReference type="OrthoDB" id="2668849at2759"/>
<comment type="caution">
    <text evidence="2">The sequence shown here is derived from an EMBL/GenBank/DDBJ whole genome shotgun (WGS) entry which is preliminary data.</text>
</comment>
<name>A0A9P6ZZ13_9AGAM</name>
<reference evidence="2" key="1">
    <citation type="journal article" date="2020" name="New Phytol.">
        <title>Comparative genomics reveals dynamic genome evolution in host specialist ectomycorrhizal fungi.</title>
        <authorList>
            <person name="Lofgren L.A."/>
            <person name="Nguyen N.H."/>
            <person name="Vilgalys R."/>
            <person name="Ruytinx J."/>
            <person name="Liao H.L."/>
            <person name="Branco S."/>
            <person name="Kuo A."/>
            <person name="LaButti K."/>
            <person name="Lipzen A."/>
            <person name="Andreopoulos W."/>
            <person name="Pangilinan J."/>
            <person name="Riley R."/>
            <person name="Hundley H."/>
            <person name="Na H."/>
            <person name="Barry K."/>
            <person name="Grigoriev I.V."/>
            <person name="Stajich J.E."/>
            <person name="Kennedy P.G."/>
        </authorList>
    </citation>
    <scope>NUCLEOTIDE SEQUENCE</scope>
    <source>
        <strain evidence="2">DOB743</strain>
    </source>
</reference>
<dbReference type="EMBL" id="JABBWD010000012">
    <property type="protein sequence ID" value="KAG1779449.1"/>
    <property type="molecule type" value="Genomic_DNA"/>
</dbReference>
<sequence>MVRTTIGAPSSQPLPHRSMSTAGRHTHTDKSRKKFLQRLYRSTEAEDFSQLRRIIKEITHDSENPHTRHDILMKAAEIIRQLDTDRRSLLEEQAASTSTTSSTTTSSAGSPMQYPAPVHPVSHLPPESWSVNYDHSISVYPSMFFSPSMSNMDDITQHHVYFDSQSG</sequence>
<feature type="compositionally biased region" description="Low complexity" evidence="1">
    <location>
        <begin position="96"/>
        <end position="107"/>
    </location>
</feature>
<organism evidence="2 3">
    <name type="scientific">Suillus placidus</name>
    <dbReference type="NCBI Taxonomy" id="48579"/>
    <lineage>
        <taxon>Eukaryota</taxon>
        <taxon>Fungi</taxon>
        <taxon>Dikarya</taxon>
        <taxon>Basidiomycota</taxon>
        <taxon>Agaricomycotina</taxon>
        <taxon>Agaricomycetes</taxon>
        <taxon>Agaricomycetidae</taxon>
        <taxon>Boletales</taxon>
        <taxon>Suillineae</taxon>
        <taxon>Suillaceae</taxon>
        <taxon>Suillus</taxon>
    </lineage>
</organism>
<feature type="compositionally biased region" description="Polar residues" evidence="1">
    <location>
        <begin position="7"/>
        <end position="23"/>
    </location>
</feature>
<accession>A0A9P6ZZ13</accession>
<evidence type="ECO:0000313" key="2">
    <source>
        <dbReference type="EMBL" id="KAG1779449.1"/>
    </source>
</evidence>
<dbReference type="Proteomes" id="UP000714275">
    <property type="component" value="Unassembled WGS sequence"/>
</dbReference>
<feature type="compositionally biased region" description="Basic residues" evidence="1">
    <location>
        <begin position="24"/>
        <end position="33"/>
    </location>
</feature>
<proteinExistence type="predicted"/>
<protein>
    <submittedName>
        <fullName evidence="2">Uncharacterized protein</fullName>
    </submittedName>
</protein>
<dbReference type="AlphaFoldDB" id="A0A9P6ZZ13"/>
<feature type="region of interest" description="Disordered" evidence="1">
    <location>
        <begin position="91"/>
        <end position="119"/>
    </location>
</feature>
<evidence type="ECO:0000256" key="1">
    <source>
        <dbReference type="SAM" id="MobiDB-lite"/>
    </source>
</evidence>
<evidence type="ECO:0000313" key="3">
    <source>
        <dbReference type="Proteomes" id="UP000714275"/>
    </source>
</evidence>
<gene>
    <name evidence="2" type="ORF">EV702DRAFT_102023</name>
</gene>
<keyword evidence="3" id="KW-1185">Reference proteome</keyword>
<feature type="region of interest" description="Disordered" evidence="1">
    <location>
        <begin position="1"/>
        <end position="33"/>
    </location>
</feature>